<dbReference type="PANTHER" id="PTHR45752">
    <property type="entry name" value="LEUCINE-RICH REPEAT-CONTAINING"/>
    <property type="match status" value="1"/>
</dbReference>
<feature type="domain" description="Roc" evidence="12">
    <location>
        <begin position="260"/>
        <end position="428"/>
    </location>
</feature>
<dbReference type="InterPro" id="IPR027417">
    <property type="entry name" value="P-loop_NTPase"/>
</dbReference>
<evidence type="ECO:0000256" key="11">
    <source>
        <dbReference type="ARBA" id="ARBA00048679"/>
    </source>
</evidence>
<evidence type="ECO:0000313" key="13">
    <source>
        <dbReference type="EMBL" id="MCV3214843.1"/>
    </source>
</evidence>
<dbReference type="PANTHER" id="PTHR45752:SF187">
    <property type="entry name" value="LEUCINE-RICH REPEAT AND IQ DOMAIN-CONTAINING PROTEIN 4"/>
    <property type="match status" value="1"/>
</dbReference>
<name>A0ABT3B0E0_9CYAN</name>
<keyword evidence="4" id="KW-0808">Transferase</keyword>
<evidence type="ECO:0000256" key="1">
    <source>
        <dbReference type="ARBA" id="ARBA00012513"/>
    </source>
</evidence>
<comment type="caution">
    <text evidence="13">The sequence shown here is derived from an EMBL/GenBank/DDBJ whole genome shotgun (WGS) entry which is preliminary data.</text>
</comment>
<dbReference type="SUPFAM" id="SSF52540">
    <property type="entry name" value="P-loop containing nucleoside triphosphate hydrolases"/>
    <property type="match status" value="1"/>
</dbReference>
<keyword evidence="3" id="KW-0433">Leucine-rich repeat</keyword>
<dbReference type="Pfam" id="PF16095">
    <property type="entry name" value="COR-A"/>
    <property type="match status" value="1"/>
</dbReference>
<sequence>MTEKELLQLIEQAATEGATELDLSGKDLTALPAEIGKLTQLKKLILGKYQFNEKGYIVGTIGNNLSVLPAEIGLLNHLEELQVVANNLTSLPNKFGQLTNLQTLKLYNNQLSSLPPEFGQLTNLQSLNLYNNQLSSLPQEIVQLTNLQTLYLRDNQLSSLPQEIVQLTNLQSLNLRYNQLSSLPQEIVQLTNLQSLDLSGNQLSSLPQEIVQLQKLKKLDLRRNPISIPPEILGPKDLSQDPGDVREILDFYFRVQDPNETELIYEAKFLIIGEGGAGKTSLAKKIENESYDLQSNEKSTEGIDVIPWDFTLPNGKDFRVNIWDFGGQEIYHQTHQFFLTERSLYALVADNRQENTDFYWWLKVVELLSDNSPVLIIKNEKQERQCEISDRSLRGEFTNLKEVLATNLATNRGLSQIKNAIQLYISNLPHINTPLPKLWVRVRSALENDSRNYINLEEYYQLCRVNNLTDRKDMLRLSRYLHDLGVCLHFQDDSTLKHYIILKPEWGTTAVYKVLDNETVRQNLGRFTKENLSDIWQDDEYADMQDELLQLMIRFKLCYPIPDSAGNYIAPQLLDINQPHYIWEKSHNLILRYKYDFMPKGMLTRFIVETHPWIEQQNLVWKSGVVLNKDQTRAEVIEDYNQKEIKIRVAGNRKKELLAVVTHELEKIHNSFERLQYKTLVPCNCKVCEGSLTPYSYPLDNLYKRLKAGRYQIECEESYESVDIRRLIDDVNLQPVEAEQKLNSPTPLQEELSKARDNSFKNQIIMNYHDFQILVTKDNKIRASSEQGDESGELRLEMNRIKHTLKLIEHQVKDADLLKGLGNELYQALFPPKIHGQLRATMAGAQANGYAVRLRLVFESPELAALPWEFLYDEATNTFLANNTQTALSRYIDVPLQKRELQTATLPLKILVVISSPTDMRPLDVDTEAKLIREALAKHIDAGKIELDVLPEATIRNINQKLREKPYNVFHFIGHGIFENNKGFIALVDTEGKSKLLNDENFANFFLGNQKLGLAVLNSCEGTGMSSQQVFAGIAPNIVRRGIPAVVAMQYPILDRTAKLFADEFYRTLALGYPVDAAIQTTRNAISMEIGLDKPDFATPVLYMRAKDGIILSVKSV</sequence>
<dbReference type="InterPro" id="IPR036388">
    <property type="entry name" value="WH-like_DNA-bd_sf"/>
</dbReference>
<evidence type="ECO:0000256" key="6">
    <source>
        <dbReference type="ARBA" id="ARBA00022741"/>
    </source>
</evidence>
<evidence type="ECO:0000256" key="8">
    <source>
        <dbReference type="ARBA" id="ARBA00022840"/>
    </source>
</evidence>
<gene>
    <name evidence="13" type="ORF">OGM63_15180</name>
</gene>
<dbReference type="InterPro" id="IPR032675">
    <property type="entry name" value="LRR_dom_sf"/>
</dbReference>
<keyword evidence="14" id="KW-1185">Reference proteome</keyword>
<evidence type="ECO:0000256" key="9">
    <source>
        <dbReference type="ARBA" id="ARBA00023134"/>
    </source>
</evidence>
<evidence type="ECO:0000313" key="14">
    <source>
        <dbReference type="Proteomes" id="UP001526143"/>
    </source>
</evidence>
<organism evidence="13 14">
    <name type="scientific">Plectonema radiosum NIES-515</name>
    <dbReference type="NCBI Taxonomy" id="2986073"/>
    <lineage>
        <taxon>Bacteria</taxon>
        <taxon>Bacillati</taxon>
        <taxon>Cyanobacteriota</taxon>
        <taxon>Cyanophyceae</taxon>
        <taxon>Oscillatoriophycideae</taxon>
        <taxon>Oscillatoriales</taxon>
        <taxon>Microcoleaceae</taxon>
        <taxon>Plectonema</taxon>
    </lineage>
</organism>
<dbReference type="InterPro" id="IPR020859">
    <property type="entry name" value="ROC"/>
</dbReference>
<evidence type="ECO:0000256" key="3">
    <source>
        <dbReference type="ARBA" id="ARBA00022614"/>
    </source>
</evidence>
<dbReference type="RefSeq" id="WP_263746423.1">
    <property type="nucleotide sequence ID" value="NZ_JAOWRF010000220.1"/>
</dbReference>
<dbReference type="SUPFAM" id="SSF52047">
    <property type="entry name" value="RNI-like"/>
    <property type="match status" value="1"/>
</dbReference>
<protein>
    <recommendedName>
        <fullName evidence="1">non-specific serine/threonine protein kinase</fullName>
        <ecNumber evidence="1">2.7.11.1</ecNumber>
    </recommendedName>
</protein>
<dbReference type="PROSITE" id="PS51424">
    <property type="entry name" value="ROC"/>
    <property type="match status" value="1"/>
</dbReference>
<dbReference type="SMART" id="SM00365">
    <property type="entry name" value="LRR_SD22"/>
    <property type="match status" value="7"/>
</dbReference>
<comment type="catalytic activity">
    <reaction evidence="10">
        <text>L-threonyl-[protein] + ATP = O-phospho-L-threonyl-[protein] + ADP + H(+)</text>
        <dbReference type="Rhea" id="RHEA:46608"/>
        <dbReference type="Rhea" id="RHEA-COMP:11060"/>
        <dbReference type="Rhea" id="RHEA-COMP:11605"/>
        <dbReference type="ChEBI" id="CHEBI:15378"/>
        <dbReference type="ChEBI" id="CHEBI:30013"/>
        <dbReference type="ChEBI" id="CHEBI:30616"/>
        <dbReference type="ChEBI" id="CHEBI:61977"/>
        <dbReference type="ChEBI" id="CHEBI:456216"/>
        <dbReference type="EC" id="2.7.11.1"/>
    </reaction>
</comment>
<dbReference type="InterPro" id="IPR001611">
    <property type="entry name" value="Leu-rich_rpt"/>
</dbReference>
<keyword evidence="5" id="KW-0677">Repeat</keyword>
<dbReference type="Gene3D" id="3.30.70.1390">
    <property type="entry name" value="ROC domain from the Parkinson's disease-associated leucine-rich repeat kinase 2"/>
    <property type="match status" value="1"/>
</dbReference>
<dbReference type="Pfam" id="PF13855">
    <property type="entry name" value="LRR_8"/>
    <property type="match status" value="2"/>
</dbReference>
<evidence type="ECO:0000259" key="12">
    <source>
        <dbReference type="PROSITE" id="PS51424"/>
    </source>
</evidence>
<dbReference type="SMART" id="SM00369">
    <property type="entry name" value="LRR_TYP"/>
    <property type="match status" value="7"/>
</dbReference>
<dbReference type="InterPro" id="IPR050715">
    <property type="entry name" value="LRR-SigEffector_domain"/>
</dbReference>
<evidence type="ECO:0000256" key="5">
    <source>
        <dbReference type="ARBA" id="ARBA00022737"/>
    </source>
</evidence>
<comment type="catalytic activity">
    <reaction evidence="11">
        <text>L-seryl-[protein] + ATP = O-phospho-L-seryl-[protein] + ADP + H(+)</text>
        <dbReference type="Rhea" id="RHEA:17989"/>
        <dbReference type="Rhea" id="RHEA-COMP:9863"/>
        <dbReference type="Rhea" id="RHEA-COMP:11604"/>
        <dbReference type="ChEBI" id="CHEBI:15378"/>
        <dbReference type="ChEBI" id="CHEBI:29999"/>
        <dbReference type="ChEBI" id="CHEBI:30616"/>
        <dbReference type="ChEBI" id="CHEBI:83421"/>
        <dbReference type="ChEBI" id="CHEBI:456216"/>
        <dbReference type="EC" id="2.7.11.1"/>
    </reaction>
</comment>
<reference evidence="13 14" key="1">
    <citation type="submission" date="2022-10" db="EMBL/GenBank/DDBJ databases">
        <title>Identification of biosynthetic pathway for the production of the potent trypsin inhibitor radiosumin.</title>
        <authorList>
            <person name="Fewer D.P."/>
            <person name="Delbaje E."/>
            <person name="Ouyang X."/>
            <person name="Agostino P.D."/>
            <person name="Wahlsten M."/>
            <person name="Jokela J."/>
            <person name="Permi P."/>
            <person name="Haapaniemi E."/>
            <person name="Koistinen H."/>
        </authorList>
    </citation>
    <scope>NUCLEOTIDE SEQUENCE [LARGE SCALE GENOMIC DNA]</scope>
    <source>
        <strain evidence="13 14">NIES-515</strain>
    </source>
</reference>
<dbReference type="PROSITE" id="PS51450">
    <property type="entry name" value="LRR"/>
    <property type="match status" value="5"/>
</dbReference>
<accession>A0ABT3B0E0</accession>
<dbReference type="Gene3D" id="3.80.10.10">
    <property type="entry name" value="Ribonuclease Inhibitor"/>
    <property type="match status" value="1"/>
</dbReference>
<keyword evidence="8" id="KW-0067">ATP-binding</keyword>
<evidence type="ECO:0000256" key="4">
    <source>
        <dbReference type="ARBA" id="ARBA00022679"/>
    </source>
</evidence>
<dbReference type="InterPro" id="IPR032171">
    <property type="entry name" value="COR-A"/>
</dbReference>
<dbReference type="Gene3D" id="1.10.10.2200">
    <property type="match status" value="1"/>
</dbReference>
<dbReference type="EMBL" id="JAOWRF010000220">
    <property type="protein sequence ID" value="MCV3214843.1"/>
    <property type="molecule type" value="Genomic_DNA"/>
</dbReference>
<keyword evidence="9" id="KW-0342">GTP-binding</keyword>
<dbReference type="Gene3D" id="1.10.10.10">
    <property type="entry name" value="Winged helix-like DNA-binding domain superfamily/Winged helix DNA-binding domain"/>
    <property type="match status" value="1"/>
</dbReference>
<proteinExistence type="predicted"/>
<dbReference type="EC" id="2.7.11.1" evidence="1"/>
<keyword evidence="7" id="KW-0418">Kinase</keyword>
<dbReference type="InterPro" id="IPR024983">
    <property type="entry name" value="CHAT_dom"/>
</dbReference>
<dbReference type="InterPro" id="IPR003591">
    <property type="entry name" value="Leu-rich_rpt_typical-subtyp"/>
</dbReference>
<evidence type="ECO:0000256" key="10">
    <source>
        <dbReference type="ARBA" id="ARBA00047899"/>
    </source>
</evidence>
<dbReference type="PRINTS" id="PR00449">
    <property type="entry name" value="RASTRNSFRMNG"/>
</dbReference>
<dbReference type="SMART" id="SM00364">
    <property type="entry name" value="LRR_BAC"/>
    <property type="match status" value="7"/>
</dbReference>
<dbReference type="InterPro" id="IPR057263">
    <property type="entry name" value="COR-B"/>
</dbReference>
<keyword evidence="6" id="KW-0547">Nucleotide-binding</keyword>
<evidence type="ECO:0000256" key="7">
    <source>
        <dbReference type="ARBA" id="ARBA00022777"/>
    </source>
</evidence>
<dbReference type="Gene3D" id="3.30.310.200">
    <property type="match status" value="1"/>
</dbReference>
<keyword evidence="2" id="KW-0723">Serine/threonine-protein kinase</keyword>
<evidence type="ECO:0000256" key="2">
    <source>
        <dbReference type="ARBA" id="ARBA00022527"/>
    </source>
</evidence>
<dbReference type="Proteomes" id="UP001526143">
    <property type="component" value="Unassembled WGS sequence"/>
</dbReference>
<dbReference type="Pfam" id="PF25497">
    <property type="entry name" value="COR-B"/>
    <property type="match status" value="1"/>
</dbReference>
<dbReference type="Pfam" id="PF08477">
    <property type="entry name" value="Roc"/>
    <property type="match status" value="1"/>
</dbReference>
<dbReference type="Pfam" id="PF12770">
    <property type="entry name" value="CHAT"/>
    <property type="match status" value="1"/>
</dbReference>